<keyword evidence="4" id="KW-0808">Transferase</keyword>
<evidence type="ECO:0000256" key="10">
    <source>
        <dbReference type="ARBA" id="ARBA00023098"/>
    </source>
</evidence>
<evidence type="ECO:0000313" key="17">
    <source>
        <dbReference type="Proteomes" id="UP000727407"/>
    </source>
</evidence>
<keyword evidence="13" id="KW-0325">Glycoprotein</keyword>
<keyword evidence="8 15" id="KW-1133">Transmembrane helix</keyword>
<keyword evidence="17" id="KW-1185">Reference proteome</keyword>
<dbReference type="GO" id="GO:0001574">
    <property type="term" value="P:ganglioside biosynthetic process"/>
    <property type="evidence" value="ECO:0007669"/>
    <property type="project" value="TreeGrafter"/>
</dbReference>
<evidence type="ECO:0000256" key="15">
    <source>
        <dbReference type="SAM" id="Phobius"/>
    </source>
</evidence>
<evidence type="ECO:0000256" key="13">
    <source>
        <dbReference type="ARBA" id="ARBA00023180"/>
    </source>
</evidence>
<evidence type="ECO:0000313" key="16">
    <source>
        <dbReference type="EMBL" id="KAF5893839.1"/>
    </source>
</evidence>
<evidence type="ECO:0000256" key="14">
    <source>
        <dbReference type="ARBA" id="ARBA00043744"/>
    </source>
</evidence>
<comment type="caution">
    <text evidence="16">The sequence shown here is derived from an EMBL/GenBank/DDBJ whole genome shotgun (WGS) entry which is preliminary data.</text>
</comment>
<comment type="catalytic activity">
    <reaction evidence="14">
        <text>a ganglioside GM1b (d18:1(4E)) + CMP-N-acetyl-beta-neuraminate = a ganglioside GD1alpha (d18:1(4E)) + CMP + H(+)</text>
        <dbReference type="Rhea" id="RHEA:41968"/>
        <dbReference type="ChEBI" id="CHEBI:15378"/>
        <dbReference type="ChEBI" id="CHEBI:57812"/>
        <dbReference type="ChEBI" id="CHEBI:60377"/>
        <dbReference type="ChEBI" id="CHEBI:78568"/>
        <dbReference type="ChEBI" id="CHEBI:78569"/>
    </reaction>
    <physiologicalReaction direction="left-to-right" evidence="14">
        <dbReference type="Rhea" id="RHEA:41969"/>
    </physiologicalReaction>
</comment>
<dbReference type="GO" id="GO:0001665">
    <property type="term" value="F:alpha-N-acetylgalactosaminide alpha-2,6-sialyltransferase activity"/>
    <property type="evidence" value="ECO:0007669"/>
    <property type="project" value="TreeGrafter"/>
</dbReference>
<dbReference type="PANTHER" id="PTHR45906">
    <property type="entry name" value="ALPHA-N-ACETYL-NEURAMINYL-2,3-BETA-GALACTOSYL-1, 3-N-ACETYL-GALACTOSAMINIDE ALPHA-2,6-SIALYLTRANSFERASE-LIKE"/>
    <property type="match status" value="1"/>
</dbReference>
<gene>
    <name evidence="16" type="ORF">DAT39_016474</name>
</gene>
<evidence type="ECO:0000256" key="8">
    <source>
        <dbReference type="ARBA" id="ARBA00022989"/>
    </source>
</evidence>
<dbReference type="GO" id="GO:0009311">
    <property type="term" value="P:oligosaccharide metabolic process"/>
    <property type="evidence" value="ECO:0007669"/>
    <property type="project" value="TreeGrafter"/>
</dbReference>
<evidence type="ECO:0000256" key="4">
    <source>
        <dbReference type="ARBA" id="ARBA00022679"/>
    </source>
</evidence>
<keyword evidence="11 15" id="KW-0472">Membrane</keyword>
<evidence type="ECO:0000256" key="1">
    <source>
        <dbReference type="ARBA" id="ARBA00004323"/>
    </source>
</evidence>
<dbReference type="AlphaFoldDB" id="A0A8J4TN47"/>
<comment type="similarity">
    <text evidence="2">Belongs to the glycosyltransferase 29 family.</text>
</comment>
<keyword evidence="10" id="KW-0443">Lipid metabolism</keyword>
<keyword evidence="5 15" id="KW-0812">Transmembrane</keyword>
<comment type="subcellular location">
    <subcellularLocation>
        <location evidence="1">Golgi apparatus membrane</location>
        <topology evidence="1">Single-pass type II membrane protein</topology>
    </subcellularLocation>
</comment>
<dbReference type="InterPro" id="IPR001675">
    <property type="entry name" value="Glyco_trans_29"/>
</dbReference>
<reference evidence="16" key="1">
    <citation type="submission" date="2020-07" db="EMBL/GenBank/DDBJ databases">
        <title>Clarias magur genome sequencing, assembly and annotation.</title>
        <authorList>
            <person name="Kushwaha B."/>
            <person name="Kumar R."/>
            <person name="Das P."/>
            <person name="Joshi C.G."/>
            <person name="Kumar D."/>
            <person name="Nagpure N.S."/>
            <person name="Pandey M."/>
            <person name="Agarwal S."/>
            <person name="Srivastava S."/>
            <person name="Singh M."/>
            <person name="Sahoo L."/>
            <person name="Jayasankar P."/>
            <person name="Meher P.K."/>
            <person name="Koringa P.G."/>
            <person name="Iquebal M.A."/>
            <person name="Das S.P."/>
            <person name="Bit A."/>
            <person name="Patnaik S."/>
            <person name="Patel N."/>
            <person name="Shah T.M."/>
            <person name="Hinsu A."/>
            <person name="Jena J.K."/>
        </authorList>
    </citation>
    <scope>NUCLEOTIDE SEQUENCE</scope>
    <source>
        <strain evidence="16">CIFAMagur01</strain>
        <tissue evidence="16">Testis</tissue>
    </source>
</reference>
<sequence>MTSLRFWWLLLLIITFSLLLWYSHMTKREVDLGLRSYVRISAGSRSSSHYLVLHCASCAVVSSSGQMLGSRCAHEIERHDCVIRMNAAPTHGFEADVGNKTTVRVVSHTSVRRLVQHEAFFFKQEANTRYVIWGPERNMRQDGKGRVFNVLVKLAWKYPGTHVYAVSREKMKKCDRIFQDETGKNRMKSGAFLSTGFFTMIFALDVCDSINVYGMIDGSYC</sequence>
<keyword evidence="7" id="KW-0730">Sialic acid</keyword>
<keyword evidence="9" id="KW-0333">Golgi apparatus</keyword>
<accession>A0A8J4TN47</accession>
<dbReference type="OrthoDB" id="10264956at2759"/>
<feature type="non-terminal residue" evidence="16">
    <location>
        <position position="1"/>
    </location>
</feature>
<keyword evidence="12" id="KW-1015">Disulfide bond</keyword>
<protein>
    <submittedName>
        <fullName evidence="16">NeuAc-alpha-2,3-Gal-beta-1,3-GalNAc-alpha-2, 6-sialyltransferase like</fullName>
    </submittedName>
</protein>
<evidence type="ECO:0000256" key="5">
    <source>
        <dbReference type="ARBA" id="ARBA00022692"/>
    </source>
</evidence>
<keyword evidence="6" id="KW-0735">Signal-anchor</keyword>
<evidence type="ECO:0000256" key="9">
    <source>
        <dbReference type="ARBA" id="ARBA00023034"/>
    </source>
</evidence>
<dbReference type="InterPro" id="IPR038578">
    <property type="entry name" value="GT29-like_sf"/>
</dbReference>
<name>A0A8J4TN47_CLAMG</name>
<feature type="transmembrane region" description="Helical" evidence="15">
    <location>
        <begin position="6"/>
        <end position="22"/>
    </location>
</feature>
<evidence type="ECO:0000256" key="6">
    <source>
        <dbReference type="ARBA" id="ARBA00022968"/>
    </source>
</evidence>
<keyword evidence="3" id="KW-0328">Glycosyltransferase</keyword>
<evidence type="ECO:0000256" key="2">
    <source>
        <dbReference type="ARBA" id="ARBA00006003"/>
    </source>
</evidence>
<dbReference type="Proteomes" id="UP000727407">
    <property type="component" value="Unassembled WGS sequence"/>
</dbReference>
<dbReference type="PANTHER" id="PTHR45906:SF4">
    <property type="entry name" value="ALPHA-N-ACETYL-NEURAMINYL-2,3-BETA-GALACTOSYL-1,3-N-ACETYL-GALACTOSAMINIDE ALPHA-2,6-SIALYLTRANSFERASE"/>
    <property type="match status" value="1"/>
</dbReference>
<evidence type="ECO:0000256" key="11">
    <source>
        <dbReference type="ARBA" id="ARBA00023136"/>
    </source>
</evidence>
<proteinExistence type="inferred from homology"/>
<evidence type="ECO:0000256" key="12">
    <source>
        <dbReference type="ARBA" id="ARBA00023157"/>
    </source>
</evidence>
<organism evidence="16 17">
    <name type="scientific">Clarias magur</name>
    <name type="common">Asian catfish</name>
    <name type="synonym">Macropteronotus magur</name>
    <dbReference type="NCBI Taxonomy" id="1594786"/>
    <lineage>
        <taxon>Eukaryota</taxon>
        <taxon>Metazoa</taxon>
        <taxon>Chordata</taxon>
        <taxon>Craniata</taxon>
        <taxon>Vertebrata</taxon>
        <taxon>Euteleostomi</taxon>
        <taxon>Actinopterygii</taxon>
        <taxon>Neopterygii</taxon>
        <taxon>Teleostei</taxon>
        <taxon>Ostariophysi</taxon>
        <taxon>Siluriformes</taxon>
        <taxon>Clariidae</taxon>
        <taxon>Clarias</taxon>
    </lineage>
</organism>
<dbReference type="EMBL" id="QNUK01000410">
    <property type="protein sequence ID" value="KAF5893839.1"/>
    <property type="molecule type" value="Genomic_DNA"/>
</dbReference>
<evidence type="ECO:0000256" key="7">
    <source>
        <dbReference type="ARBA" id="ARBA00022981"/>
    </source>
</evidence>
<dbReference type="Gene3D" id="3.90.1480.20">
    <property type="entry name" value="Glycosyl transferase family 29"/>
    <property type="match status" value="1"/>
</dbReference>
<evidence type="ECO:0000256" key="3">
    <source>
        <dbReference type="ARBA" id="ARBA00022676"/>
    </source>
</evidence>
<dbReference type="GO" id="GO:0000139">
    <property type="term" value="C:Golgi membrane"/>
    <property type="evidence" value="ECO:0007669"/>
    <property type="project" value="UniProtKB-SubCell"/>
</dbReference>
<dbReference type="Pfam" id="PF00777">
    <property type="entry name" value="Glyco_transf_29"/>
    <property type="match status" value="1"/>
</dbReference>